<dbReference type="InterPro" id="IPR029057">
    <property type="entry name" value="PRTase-like"/>
</dbReference>
<comment type="caution">
    <text evidence="1">The sequence shown here is derived from an EMBL/GenBank/DDBJ whole genome shotgun (WGS) entry which is preliminary data.</text>
</comment>
<gene>
    <name evidence="1" type="ORF">A3H66_01560</name>
</gene>
<name>A0A1F5SAG2_9BACT</name>
<reference evidence="1 2" key="1">
    <citation type="journal article" date="2016" name="Nat. Commun.">
        <title>Thousands of microbial genomes shed light on interconnected biogeochemical processes in an aquifer system.</title>
        <authorList>
            <person name="Anantharaman K."/>
            <person name="Brown C.T."/>
            <person name="Hug L.A."/>
            <person name="Sharon I."/>
            <person name="Castelle C.J."/>
            <person name="Probst A.J."/>
            <person name="Thomas B.C."/>
            <person name="Singh A."/>
            <person name="Wilkins M.J."/>
            <person name="Karaoz U."/>
            <person name="Brodie E.L."/>
            <person name="Williams K.H."/>
            <person name="Hubbard S.S."/>
            <person name="Banfield J.F."/>
        </authorList>
    </citation>
    <scope>NUCLEOTIDE SEQUENCE [LARGE SCALE GENOMIC DNA]</scope>
</reference>
<dbReference type="Proteomes" id="UP000178783">
    <property type="component" value="Unassembled WGS sequence"/>
</dbReference>
<dbReference type="SUPFAM" id="SSF53271">
    <property type="entry name" value="PRTase-like"/>
    <property type="match status" value="1"/>
</dbReference>
<dbReference type="EMBL" id="MFFW01000058">
    <property type="protein sequence ID" value="OGF23639.1"/>
    <property type="molecule type" value="Genomic_DNA"/>
</dbReference>
<organism evidence="1 2">
    <name type="scientific">Candidatus Falkowbacteria bacterium RIFCSPLOWO2_02_FULL_45_21</name>
    <dbReference type="NCBI Taxonomy" id="1797989"/>
    <lineage>
        <taxon>Bacteria</taxon>
        <taxon>Candidatus Falkowiibacteriota</taxon>
    </lineage>
</organism>
<evidence type="ECO:0000313" key="1">
    <source>
        <dbReference type="EMBL" id="OGF23639.1"/>
    </source>
</evidence>
<proteinExistence type="predicted"/>
<sequence length="293" mass="32867">MACVILLLFSLFFCNVRLEEESSWRLTQFIPRKQERRIVMISNATLDRLVLEVLRADVLELRDVPKRVTNEEVANLPLNMQPFLYDASGNWGPGYLMIKGLVGNKPLIRCLGRYLALEIAEKWPTGIDFVAGNVTGGMILGWLISEELEVLLGKRTPFVYIRELRKTGGQKELITGYQKNREIPPGSSGLDMEELVNFAQTIANGAVCLREAGFVCTKGACILYYDNPVANKDLANAGIEMVSLLTLPRVIKVADQFGTHPKELLADYREFLKNPLQWQADRGLAHIEKGGTK</sequence>
<dbReference type="STRING" id="1797989.A3H66_01560"/>
<protein>
    <submittedName>
        <fullName evidence="1">Uncharacterized protein</fullName>
    </submittedName>
</protein>
<accession>A0A1F5SAG2</accession>
<dbReference type="Gene3D" id="3.40.50.2020">
    <property type="match status" value="1"/>
</dbReference>
<dbReference type="AlphaFoldDB" id="A0A1F5SAG2"/>
<evidence type="ECO:0000313" key="2">
    <source>
        <dbReference type="Proteomes" id="UP000178783"/>
    </source>
</evidence>